<name>A0AAU7C9L0_9BACT</name>
<dbReference type="PIRSF" id="PIRSF005963">
    <property type="entry name" value="Lipoyl_synth"/>
    <property type="match status" value="1"/>
</dbReference>
<keyword evidence="6 9" id="KW-0408">Iron</keyword>
<evidence type="ECO:0000256" key="7">
    <source>
        <dbReference type="ARBA" id="ARBA00023014"/>
    </source>
</evidence>
<comment type="similarity">
    <text evidence="9">Belongs to the radical SAM superfamily. Lipoyl synthase family.</text>
</comment>
<dbReference type="SFLD" id="SFLDS00029">
    <property type="entry name" value="Radical_SAM"/>
    <property type="match status" value="1"/>
</dbReference>
<evidence type="ECO:0000256" key="9">
    <source>
        <dbReference type="HAMAP-Rule" id="MF_00206"/>
    </source>
</evidence>
<reference evidence="11" key="1">
    <citation type="submission" date="2024-05" db="EMBL/GenBank/DDBJ databases">
        <title>Planctomycetes of the genus Singulisphaera possess chitinolytic capabilities.</title>
        <authorList>
            <person name="Ivanova A."/>
        </authorList>
    </citation>
    <scope>NUCLEOTIDE SEQUENCE</scope>
    <source>
        <strain evidence="11">Ch08T</strain>
    </source>
</reference>
<dbReference type="InterPro" id="IPR058240">
    <property type="entry name" value="rSAM_sf"/>
</dbReference>
<dbReference type="GO" id="GO:0016992">
    <property type="term" value="F:lipoate synthase activity"/>
    <property type="evidence" value="ECO:0007669"/>
    <property type="project" value="UniProtKB-UniRule"/>
</dbReference>
<dbReference type="NCBIfam" id="NF004019">
    <property type="entry name" value="PRK05481.1"/>
    <property type="match status" value="1"/>
</dbReference>
<evidence type="ECO:0000256" key="6">
    <source>
        <dbReference type="ARBA" id="ARBA00023004"/>
    </source>
</evidence>
<gene>
    <name evidence="9 11" type="primary">lipA</name>
    <name evidence="11" type="ORF">V5E97_26110</name>
</gene>
<comment type="catalytic activity">
    <reaction evidence="8 9">
        <text>[[Fe-S] cluster scaffold protein carrying a second [4Fe-4S](2+) cluster] + N(6)-octanoyl-L-lysyl-[protein] + 2 oxidized [2Fe-2S]-[ferredoxin] + 2 S-adenosyl-L-methionine + 4 H(+) = [[Fe-S] cluster scaffold protein] + N(6)-[(R)-dihydrolipoyl]-L-lysyl-[protein] + 4 Fe(3+) + 2 hydrogen sulfide + 2 5'-deoxyadenosine + 2 L-methionine + 2 reduced [2Fe-2S]-[ferredoxin]</text>
        <dbReference type="Rhea" id="RHEA:16585"/>
        <dbReference type="Rhea" id="RHEA-COMP:9928"/>
        <dbReference type="Rhea" id="RHEA-COMP:10000"/>
        <dbReference type="Rhea" id="RHEA-COMP:10001"/>
        <dbReference type="Rhea" id="RHEA-COMP:10475"/>
        <dbReference type="Rhea" id="RHEA-COMP:14568"/>
        <dbReference type="Rhea" id="RHEA-COMP:14569"/>
        <dbReference type="ChEBI" id="CHEBI:15378"/>
        <dbReference type="ChEBI" id="CHEBI:17319"/>
        <dbReference type="ChEBI" id="CHEBI:29034"/>
        <dbReference type="ChEBI" id="CHEBI:29919"/>
        <dbReference type="ChEBI" id="CHEBI:33722"/>
        <dbReference type="ChEBI" id="CHEBI:33737"/>
        <dbReference type="ChEBI" id="CHEBI:33738"/>
        <dbReference type="ChEBI" id="CHEBI:57844"/>
        <dbReference type="ChEBI" id="CHEBI:59789"/>
        <dbReference type="ChEBI" id="CHEBI:78809"/>
        <dbReference type="ChEBI" id="CHEBI:83100"/>
        <dbReference type="EC" id="2.8.1.8"/>
    </reaction>
</comment>
<dbReference type="InterPro" id="IPR007197">
    <property type="entry name" value="rSAM"/>
</dbReference>
<protein>
    <recommendedName>
        <fullName evidence="9">Lipoyl synthase</fullName>
        <ecNumber evidence="9">2.8.1.8</ecNumber>
    </recommendedName>
    <alternativeName>
        <fullName evidence="9">Lip-syn</fullName>
        <shortName evidence="9">LS</shortName>
    </alternativeName>
    <alternativeName>
        <fullName evidence="9">Lipoate synthase</fullName>
    </alternativeName>
    <alternativeName>
        <fullName evidence="9">Lipoic acid synthase</fullName>
    </alternativeName>
    <alternativeName>
        <fullName evidence="9">Sulfur insertion protein LipA</fullName>
    </alternativeName>
</protein>
<evidence type="ECO:0000313" key="11">
    <source>
        <dbReference type="EMBL" id="XBH01803.1"/>
    </source>
</evidence>
<dbReference type="Gene3D" id="3.20.20.70">
    <property type="entry name" value="Aldolase class I"/>
    <property type="match status" value="1"/>
</dbReference>
<proteinExistence type="inferred from homology"/>
<dbReference type="Pfam" id="PF04055">
    <property type="entry name" value="Radical_SAM"/>
    <property type="match status" value="1"/>
</dbReference>
<dbReference type="InterPro" id="IPR013785">
    <property type="entry name" value="Aldolase_TIM"/>
</dbReference>
<accession>A0AAU7C9L0</accession>
<dbReference type="SMART" id="SM00729">
    <property type="entry name" value="Elp3"/>
    <property type="match status" value="1"/>
</dbReference>
<keyword evidence="4 9" id="KW-0949">S-adenosyl-L-methionine</keyword>
<comment type="subcellular location">
    <subcellularLocation>
        <location evidence="9">Cytoplasm</location>
    </subcellularLocation>
</comment>
<comment type="cofactor">
    <cofactor evidence="9">
        <name>[4Fe-4S] cluster</name>
        <dbReference type="ChEBI" id="CHEBI:49883"/>
    </cofactor>
    <text evidence="9">Binds 2 [4Fe-4S] clusters per subunit. One cluster is coordinated with 3 cysteines and an exchangeable S-adenosyl-L-methionine.</text>
</comment>
<feature type="binding site" evidence="9">
    <location>
        <position position="93"/>
    </location>
    <ligand>
        <name>[4Fe-4S] cluster</name>
        <dbReference type="ChEBI" id="CHEBI:49883"/>
        <label>2</label>
        <note>4Fe-4S-S-AdoMet</note>
    </ligand>
</feature>
<dbReference type="PANTHER" id="PTHR10949">
    <property type="entry name" value="LIPOYL SYNTHASE"/>
    <property type="match status" value="1"/>
</dbReference>
<feature type="binding site" evidence="9">
    <location>
        <position position="305"/>
    </location>
    <ligand>
        <name>[4Fe-4S] cluster</name>
        <dbReference type="ChEBI" id="CHEBI:49883"/>
        <label>1</label>
    </ligand>
</feature>
<dbReference type="NCBIfam" id="NF009544">
    <property type="entry name" value="PRK12928.1"/>
    <property type="match status" value="1"/>
</dbReference>
<dbReference type="FunFam" id="3.20.20.70:FF:000040">
    <property type="entry name" value="Lipoyl synthase"/>
    <property type="match status" value="1"/>
</dbReference>
<dbReference type="CDD" id="cd01335">
    <property type="entry name" value="Radical_SAM"/>
    <property type="match status" value="1"/>
</dbReference>
<dbReference type="NCBIfam" id="TIGR00510">
    <property type="entry name" value="lipA"/>
    <property type="match status" value="1"/>
</dbReference>
<feature type="binding site" evidence="9">
    <location>
        <position position="100"/>
    </location>
    <ligand>
        <name>[4Fe-4S] cluster</name>
        <dbReference type="ChEBI" id="CHEBI:49883"/>
        <label>2</label>
        <note>4Fe-4S-S-AdoMet</note>
    </ligand>
</feature>
<feature type="binding site" evidence="9">
    <location>
        <position position="97"/>
    </location>
    <ligand>
        <name>[4Fe-4S] cluster</name>
        <dbReference type="ChEBI" id="CHEBI:49883"/>
        <label>2</label>
        <note>4Fe-4S-S-AdoMet</note>
    </ligand>
</feature>
<feature type="binding site" evidence="9">
    <location>
        <position position="78"/>
    </location>
    <ligand>
        <name>[4Fe-4S] cluster</name>
        <dbReference type="ChEBI" id="CHEBI:49883"/>
        <label>1</label>
    </ligand>
</feature>
<dbReference type="SFLD" id="SFLDF00271">
    <property type="entry name" value="lipoyl_synthase"/>
    <property type="match status" value="1"/>
</dbReference>
<keyword evidence="1 9" id="KW-0004">4Fe-4S</keyword>
<dbReference type="InterPro" id="IPR031691">
    <property type="entry name" value="LIAS_N"/>
</dbReference>
<dbReference type="HAMAP" id="MF_00206">
    <property type="entry name" value="Lipoyl_synth"/>
    <property type="match status" value="1"/>
</dbReference>
<dbReference type="GO" id="GO:0009249">
    <property type="term" value="P:protein lipoylation"/>
    <property type="evidence" value="ECO:0007669"/>
    <property type="project" value="UniProtKB-UniRule"/>
</dbReference>
<evidence type="ECO:0000256" key="5">
    <source>
        <dbReference type="ARBA" id="ARBA00022723"/>
    </source>
</evidence>
<comment type="pathway">
    <text evidence="9">Protein modification; protein lipoylation via endogenous pathway; protein N(6)-(lipoyl)lysine from octanoyl-[acyl-carrier-protein]: step 2/2.</text>
</comment>
<dbReference type="Pfam" id="PF16881">
    <property type="entry name" value="LIAS_N"/>
    <property type="match status" value="1"/>
</dbReference>
<keyword evidence="5 9" id="KW-0479">Metal-binding</keyword>
<feature type="binding site" evidence="9">
    <location>
        <position position="67"/>
    </location>
    <ligand>
        <name>[4Fe-4S] cluster</name>
        <dbReference type="ChEBI" id="CHEBI:49883"/>
        <label>1</label>
    </ligand>
</feature>
<evidence type="ECO:0000256" key="1">
    <source>
        <dbReference type="ARBA" id="ARBA00022485"/>
    </source>
</evidence>
<keyword evidence="3 9" id="KW-0808">Transferase</keyword>
<sequence length="314" mass="34701">MSTLKAPDERTALPILPVLAAGAELAEEPTSAPRRRLPEWLKRPIPAAGGTYFTKDLVGELGLETICESARCPNRSECWTRRTATFMVLGEVCTRPCGFCAVPRGRPEPVALDEPDRLAEACARLGLKHVVITSVTRDDLPDGGADHFRRCILAVRERTGATIEVLVPDFDGRTDSIDTVLSATPEVFNHNLETVARLQQHVRRKSQYAVSLKVLDHARRSRPDIRTKSGLMLGLGETTEELFETLADLRAVGCDFLTMGQYLQPSPRHLPVLRYLPPAEFDELGRLARTLGFAEVASGPFVRSSYHADEMAKM</sequence>
<evidence type="ECO:0000256" key="8">
    <source>
        <dbReference type="ARBA" id="ARBA00047326"/>
    </source>
</evidence>
<dbReference type="EMBL" id="CP155447">
    <property type="protein sequence ID" value="XBH01803.1"/>
    <property type="molecule type" value="Genomic_DNA"/>
</dbReference>
<evidence type="ECO:0000256" key="4">
    <source>
        <dbReference type="ARBA" id="ARBA00022691"/>
    </source>
</evidence>
<evidence type="ECO:0000256" key="2">
    <source>
        <dbReference type="ARBA" id="ARBA00022490"/>
    </source>
</evidence>
<comment type="function">
    <text evidence="9">Catalyzes the radical-mediated insertion of two sulfur atoms into the C-6 and C-8 positions of the octanoyl moiety bound to the lipoyl domains of lipoate-dependent enzymes, thereby converting the octanoylated domains into lipoylated derivatives.</text>
</comment>
<feature type="binding site" evidence="9">
    <location>
        <position position="72"/>
    </location>
    <ligand>
        <name>[4Fe-4S] cluster</name>
        <dbReference type="ChEBI" id="CHEBI:49883"/>
        <label>1</label>
    </ligand>
</feature>
<dbReference type="PROSITE" id="PS51918">
    <property type="entry name" value="RADICAL_SAM"/>
    <property type="match status" value="1"/>
</dbReference>
<dbReference type="GO" id="GO:0005737">
    <property type="term" value="C:cytoplasm"/>
    <property type="evidence" value="ECO:0007669"/>
    <property type="project" value="UniProtKB-SubCell"/>
</dbReference>
<keyword evidence="7 9" id="KW-0411">Iron-sulfur</keyword>
<keyword evidence="2 9" id="KW-0963">Cytoplasm</keyword>
<dbReference type="GO" id="GO:0051539">
    <property type="term" value="F:4 iron, 4 sulfur cluster binding"/>
    <property type="evidence" value="ECO:0007669"/>
    <property type="project" value="UniProtKB-UniRule"/>
</dbReference>
<dbReference type="PANTHER" id="PTHR10949:SF0">
    <property type="entry name" value="LIPOYL SYNTHASE, MITOCHONDRIAL"/>
    <property type="match status" value="1"/>
</dbReference>
<dbReference type="InterPro" id="IPR003698">
    <property type="entry name" value="Lipoyl_synth"/>
</dbReference>
<dbReference type="InterPro" id="IPR006638">
    <property type="entry name" value="Elp3/MiaA/NifB-like_rSAM"/>
</dbReference>
<dbReference type="SFLD" id="SFLDG01058">
    <property type="entry name" value="lipoyl_synthase_like"/>
    <property type="match status" value="1"/>
</dbReference>
<dbReference type="SUPFAM" id="SSF102114">
    <property type="entry name" value="Radical SAM enzymes"/>
    <property type="match status" value="1"/>
</dbReference>
<organism evidence="11">
    <name type="scientific">Singulisphaera sp. Ch08</name>
    <dbReference type="NCBI Taxonomy" id="3120278"/>
    <lineage>
        <taxon>Bacteria</taxon>
        <taxon>Pseudomonadati</taxon>
        <taxon>Planctomycetota</taxon>
        <taxon>Planctomycetia</taxon>
        <taxon>Isosphaerales</taxon>
        <taxon>Isosphaeraceae</taxon>
        <taxon>Singulisphaera</taxon>
    </lineage>
</organism>
<dbReference type="GO" id="GO:0046872">
    <property type="term" value="F:metal ion binding"/>
    <property type="evidence" value="ECO:0007669"/>
    <property type="project" value="UniProtKB-KW"/>
</dbReference>
<evidence type="ECO:0000259" key="10">
    <source>
        <dbReference type="PROSITE" id="PS51918"/>
    </source>
</evidence>
<dbReference type="RefSeq" id="WP_406694548.1">
    <property type="nucleotide sequence ID" value="NZ_CP155447.1"/>
</dbReference>
<dbReference type="AlphaFoldDB" id="A0AAU7C9L0"/>
<feature type="domain" description="Radical SAM core" evidence="10">
    <location>
        <begin position="79"/>
        <end position="294"/>
    </location>
</feature>
<evidence type="ECO:0000256" key="3">
    <source>
        <dbReference type="ARBA" id="ARBA00022679"/>
    </source>
</evidence>
<dbReference type="EC" id="2.8.1.8" evidence="9"/>